<reference evidence="1" key="1">
    <citation type="submission" date="2023-06" db="EMBL/GenBank/DDBJ databases">
        <title>Genome-scale phylogeny and comparative genomics of the fungal order Sordariales.</title>
        <authorList>
            <consortium name="Lawrence Berkeley National Laboratory"/>
            <person name="Hensen N."/>
            <person name="Bonometti L."/>
            <person name="Westerberg I."/>
            <person name="Brannstrom I.O."/>
            <person name="Guillou S."/>
            <person name="Cros-Aarteil S."/>
            <person name="Calhoun S."/>
            <person name="Haridas S."/>
            <person name="Kuo A."/>
            <person name="Mondo S."/>
            <person name="Pangilinan J."/>
            <person name="Riley R."/>
            <person name="LaButti K."/>
            <person name="Andreopoulos B."/>
            <person name="Lipzen A."/>
            <person name="Chen C."/>
            <person name="Yanf M."/>
            <person name="Daum C."/>
            <person name="Ng V."/>
            <person name="Clum A."/>
            <person name="Steindorff A."/>
            <person name="Ohm R."/>
            <person name="Martin F."/>
            <person name="Silar P."/>
            <person name="Natvig D."/>
            <person name="Lalanne C."/>
            <person name="Gautier V."/>
            <person name="Ament-velasquez S.L."/>
            <person name="Kruys A."/>
            <person name="Hutchinson M.I."/>
            <person name="Powell A.J."/>
            <person name="Barry K."/>
            <person name="Miller A.N."/>
            <person name="Grigoriev I.V."/>
            <person name="Debuchy R."/>
            <person name="Gladieux P."/>
            <person name="Thoren M.H."/>
            <person name="Johannesson H."/>
        </authorList>
    </citation>
    <scope>NUCLEOTIDE SEQUENCE</scope>
    <source>
        <strain evidence="1">SMH2392-1A</strain>
    </source>
</reference>
<keyword evidence="2" id="KW-1185">Reference proteome</keyword>
<protein>
    <submittedName>
        <fullName evidence="1">Uncharacterized protein</fullName>
    </submittedName>
</protein>
<dbReference type="AlphaFoldDB" id="A0AA39ZZY7"/>
<dbReference type="RefSeq" id="XP_060291788.1">
    <property type="nucleotide sequence ID" value="XM_060442864.1"/>
</dbReference>
<gene>
    <name evidence="1" type="ORF">B0T26DRAFT_727688</name>
</gene>
<name>A0AA39ZZY7_9PEZI</name>
<organism evidence="1 2">
    <name type="scientific">Lasiosphaeria miniovina</name>
    <dbReference type="NCBI Taxonomy" id="1954250"/>
    <lineage>
        <taxon>Eukaryota</taxon>
        <taxon>Fungi</taxon>
        <taxon>Dikarya</taxon>
        <taxon>Ascomycota</taxon>
        <taxon>Pezizomycotina</taxon>
        <taxon>Sordariomycetes</taxon>
        <taxon>Sordariomycetidae</taxon>
        <taxon>Sordariales</taxon>
        <taxon>Lasiosphaeriaceae</taxon>
        <taxon>Lasiosphaeria</taxon>
    </lineage>
</organism>
<evidence type="ECO:0000313" key="1">
    <source>
        <dbReference type="EMBL" id="KAK0706694.1"/>
    </source>
</evidence>
<dbReference type="Proteomes" id="UP001172101">
    <property type="component" value="Unassembled WGS sequence"/>
</dbReference>
<comment type="caution">
    <text evidence="1">The sequence shown here is derived from an EMBL/GenBank/DDBJ whole genome shotgun (WGS) entry which is preliminary data.</text>
</comment>
<dbReference type="EMBL" id="JAUIRO010000007">
    <property type="protein sequence ID" value="KAK0706694.1"/>
    <property type="molecule type" value="Genomic_DNA"/>
</dbReference>
<sequence length="78" mass="9063">MLLVTSLDDTTWLHIYTSNISAELLDKFDHPSRRPPAQFRLEMVISHRRLAFEPYETLSQRLTAVVQQTIDKDGYDNG</sequence>
<dbReference type="GeneID" id="85326134"/>
<accession>A0AA39ZZY7</accession>
<evidence type="ECO:0000313" key="2">
    <source>
        <dbReference type="Proteomes" id="UP001172101"/>
    </source>
</evidence>
<proteinExistence type="predicted"/>